<evidence type="ECO:0000256" key="4">
    <source>
        <dbReference type="ARBA" id="ARBA00001946"/>
    </source>
</evidence>
<keyword evidence="11" id="KW-0479">Metal-binding</keyword>
<proteinExistence type="inferred from homology"/>
<evidence type="ECO:0000256" key="8">
    <source>
        <dbReference type="ARBA" id="ARBA00013227"/>
    </source>
</evidence>
<dbReference type="InterPro" id="IPR008367">
    <property type="entry name" value="Regucalcin"/>
</dbReference>
<organism evidence="16 17">
    <name type="scientific">Molorchus minor</name>
    <dbReference type="NCBI Taxonomy" id="1323400"/>
    <lineage>
        <taxon>Eukaryota</taxon>
        <taxon>Metazoa</taxon>
        <taxon>Ecdysozoa</taxon>
        <taxon>Arthropoda</taxon>
        <taxon>Hexapoda</taxon>
        <taxon>Insecta</taxon>
        <taxon>Pterygota</taxon>
        <taxon>Neoptera</taxon>
        <taxon>Endopterygota</taxon>
        <taxon>Coleoptera</taxon>
        <taxon>Polyphaga</taxon>
        <taxon>Cucujiformia</taxon>
        <taxon>Chrysomeloidea</taxon>
        <taxon>Cerambycidae</taxon>
        <taxon>Lamiinae</taxon>
        <taxon>Monochamini</taxon>
        <taxon>Molorchus</taxon>
    </lineage>
</organism>
<evidence type="ECO:0000256" key="7">
    <source>
        <dbReference type="ARBA" id="ARBA00008853"/>
    </source>
</evidence>
<evidence type="ECO:0000256" key="5">
    <source>
        <dbReference type="ARBA" id="ARBA00001947"/>
    </source>
</evidence>
<evidence type="ECO:0000259" key="15">
    <source>
        <dbReference type="Pfam" id="PF08450"/>
    </source>
</evidence>
<dbReference type="SUPFAM" id="SSF63829">
    <property type="entry name" value="Calcium-dependent phosphotriesterase"/>
    <property type="match status" value="1"/>
</dbReference>
<dbReference type="Gene3D" id="2.120.10.30">
    <property type="entry name" value="TolB, C-terminal domain"/>
    <property type="match status" value="1"/>
</dbReference>
<dbReference type="InterPro" id="IPR013658">
    <property type="entry name" value="SGL"/>
</dbReference>
<dbReference type="Pfam" id="PF08450">
    <property type="entry name" value="SGL"/>
    <property type="match status" value="1"/>
</dbReference>
<protein>
    <recommendedName>
        <fullName evidence="9">Regucalcin</fullName>
        <ecNumber evidence="8">3.1.1.17</ecNumber>
    </recommendedName>
    <alternativeName>
        <fullName evidence="14">Gluconolactonase</fullName>
    </alternativeName>
</protein>
<comment type="cofactor">
    <cofactor evidence="4">
        <name>Mg(2+)</name>
        <dbReference type="ChEBI" id="CHEBI:18420"/>
    </cofactor>
</comment>
<evidence type="ECO:0000313" key="16">
    <source>
        <dbReference type="EMBL" id="KAJ8968668.1"/>
    </source>
</evidence>
<dbReference type="InterPro" id="IPR011042">
    <property type="entry name" value="6-blade_b-propeller_TolB-like"/>
</dbReference>
<dbReference type="EC" id="3.1.1.17" evidence="8"/>
<evidence type="ECO:0000256" key="2">
    <source>
        <dbReference type="ARBA" id="ARBA00001913"/>
    </source>
</evidence>
<comment type="caution">
    <text evidence="16">The sequence shown here is derived from an EMBL/GenBank/DDBJ whole genome shotgun (WGS) entry which is preliminary data.</text>
</comment>
<dbReference type="PRINTS" id="PR01791">
    <property type="entry name" value="REGUCALCIN"/>
</dbReference>
<accession>A0ABQ9IYX3</accession>
<evidence type="ECO:0000256" key="14">
    <source>
        <dbReference type="ARBA" id="ARBA00032464"/>
    </source>
</evidence>
<keyword evidence="12" id="KW-0378">Hydrolase</keyword>
<comment type="cofactor">
    <cofactor evidence="5">
        <name>Zn(2+)</name>
        <dbReference type="ChEBI" id="CHEBI:29105"/>
    </cofactor>
</comment>
<keyword evidence="10" id="KW-0963">Cytoplasm</keyword>
<dbReference type="InterPro" id="IPR005511">
    <property type="entry name" value="SMP-30"/>
</dbReference>
<dbReference type="PANTHER" id="PTHR10907:SF47">
    <property type="entry name" value="REGUCALCIN"/>
    <property type="match status" value="1"/>
</dbReference>
<feature type="non-terminal residue" evidence="16">
    <location>
        <position position="1"/>
    </location>
</feature>
<dbReference type="EMBL" id="JAPWTJ010001947">
    <property type="protein sequence ID" value="KAJ8968668.1"/>
    <property type="molecule type" value="Genomic_DNA"/>
</dbReference>
<evidence type="ECO:0000313" key="17">
    <source>
        <dbReference type="Proteomes" id="UP001162164"/>
    </source>
</evidence>
<evidence type="ECO:0000256" key="1">
    <source>
        <dbReference type="ARBA" id="ARBA00001589"/>
    </source>
</evidence>
<keyword evidence="17" id="KW-1185">Reference proteome</keyword>
<dbReference type="Proteomes" id="UP001162164">
    <property type="component" value="Unassembled WGS sequence"/>
</dbReference>
<comment type="similarity">
    <text evidence="7">Belongs to the SMP-30/CGR1 family.</text>
</comment>
<comment type="cofactor">
    <cofactor evidence="2">
        <name>Ca(2+)</name>
        <dbReference type="ChEBI" id="CHEBI:29108"/>
    </cofactor>
</comment>
<comment type="cofactor">
    <cofactor evidence="3">
        <name>Mn(2+)</name>
        <dbReference type="ChEBI" id="CHEBI:29035"/>
    </cofactor>
</comment>
<dbReference type="PANTHER" id="PTHR10907">
    <property type="entry name" value="REGUCALCIN"/>
    <property type="match status" value="1"/>
</dbReference>
<evidence type="ECO:0000256" key="12">
    <source>
        <dbReference type="ARBA" id="ARBA00022801"/>
    </source>
</evidence>
<gene>
    <name evidence="16" type="ORF">NQ317_009744</name>
</gene>
<evidence type="ECO:0000256" key="13">
    <source>
        <dbReference type="ARBA" id="ARBA00022837"/>
    </source>
</evidence>
<reference evidence="16" key="1">
    <citation type="journal article" date="2023" name="Insect Mol. Biol.">
        <title>Genome sequencing provides insights into the evolution of gene families encoding plant cell wall-degrading enzymes in longhorned beetles.</title>
        <authorList>
            <person name="Shin N.R."/>
            <person name="Okamura Y."/>
            <person name="Kirsch R."/>
            <person name="Pauchet Y."/>
        </authorList>
    </citation>
    <scope>NUCLEOTIDE SEQUENCE</scope>
    <source>
        <strain evidence="16">MMC_N1</strain>
    </source>
</reference>
<feature type="domain" description="SMP-30/Gluconolactonase/LRE-like region" evidence="15">
    <location>
        <begin position="18"/>
        <end position="292"/>
    </location>
</feature>
<evidence type="ECO:0000256" key="9">
    <source>
        <dbReference type="ARBA" id="ARBA00016808"/>
    </source>
</evidence>
<evidence type="ECO:0000256" key="6">
    <source>
        <dbReference type="ARBA" id="ARBA00004496"/>
    </source>
</evidence>
<comment type="subcellular location">
    <subcellularLocation>
        <location evidence="6">Cytoplasm</location>
    </subcellularLocation>
</comment>
<keyword evidence="13" id="KW-0106">Calcium</keyword>
<evidence type="ECO:0000256" key="3">
    <source>
        <dbReference type="ARBA" id="ARBA00001936"/>
    </source>
</evidence>
<evidence type="ECO:0000256" key="11">
    <source>
        <dbReference type="ARBA" id="ARBA00022723"/>
    </source>
</evidence>
<evidence type="ECO:0000256" key="10">
    <source>
        <dbReference type="ARBA" id="ARBA00022490"/>
    </source>
</evidence>
<sequence length="329" mass="36324">VTFDLPALYQITEPVDHAECPIWDPRTNLLYYTDIHSVTISKRKKTRFIQLEGEVAPVILSKNNSSLLVVGLNRAVVAIEWDGKGQLNSQRVLTRVQPKQTGSRMNDGKADKEGRLWIGENQFTLIIHEHEASCRQEGQVGSMGHETQDGTLTANGGALFKITKENIADPTPIFMPVNISNGLAWNKANDKFYYIDTPTQEIAEYDYSNQKGEVTNRRVVFDLKQNGLNCHPDGMTIDKDDNLWIALYGGGSVIKVNPSTGKLLQRVAIPAESVTSATWGGTNLDILFVTTSRYSLNNAQREKQPAAGSVFAVKNLGTGGLPVFYADII</sequence>
<comment type="catalytic activity">
    <reaction evidence="1">
        <text>D-glucono-1,5-lactone + H2O = D-gluconate + H(+)</text>
        <dbReference type="Rhea" id="RHEA:10440"/>
        <dbReference type="ChEBI" id="CHEBI:15377"/>
        <dbReference type="ChEBI" id="CHEBI:15378"/>
        <dbReference type="ChEBI" id="CHEBI:16217"/>
        <dbReference type="ChEBI" id="CHEBI:18391"/>
        <dbReference type="EC" id="3.1.1.17"/>
    </reaction>
</comment>
<dbReference type="PRINTS" id="PR01790">
    <property type="entry name" value="SMP30FAMILY"/>
</dbReference>
<name>A0ABQ9IYX3_9CUCU</name>